<accession>A0A2A4GV47</accession>
<dbReference type="RefSeq" id="WP_096593863.1">
    <property type="nucleotide sequence ID" value="NZ_MWUU01000019.1"/>
</dbReference>
<dbReference type="EMBL" id="MWUU01000019">
    <property type="protein sequence ID" value="PCF54093.1"/>
    <property type="molecule type" value="Genomic_DNA"/>
</dbReference>
<feature type="region of interest" description="Disordered" evidence="1">
    <location>
        <begin position="83"/>
        <end position="102"/>
    </location>
</feature>
<dbReference type="InterPro" id="IPR044925">
    <property type="entry name" value="His-Me_finger_sf"/>
</dbReference>
<organism evidence="3 4">
    <name type="scientific">Staphylococcus delphini</name>
    <dbReference type="NCBI Taxonomy" id="53344"/>
    <lineage>
        <taxon>Bacteria</taxon>
        <taxon>Bacillati</taxon>
        <taxon>Bacillota</taxon>
        <taxon>Bacilli</taxon>
        <taxon>Bacillales</taxon>
        <taxon>Staphylococcaceae</taxon>
        <taxon>Staphylococcus</taxon>
        <taxon>Staphylococcus intermedius group</taxon>
    </lineage>
</organism>
<evidence type="ECO:0000259" key="2">
    <source>
        <dbReference type="Pfam" id="PF07463"/>
    </source>
</evidence>
<gene>
    <name evidence="3" type="ORF">B5C08_11560</name>
</gene>
<dbReference type="Proteomes" id="UP000218335">
    <property type="component" value="Unassembled WGS sequence"/>
</dbReference>
<dbReference type="SUPFAM" id="SSF54060">
    <property type="entry name" value="His-Me finger endonucleases"/>
    <property type="match status" value="1"/>
</dbReference>
<dbReference type="InterPro" id="IPR010902">
    <property type="entry name" value="NUMOD4"/>
</dbReference>
<evidence type="ECO:0000313" key="3">
    <source>
        <dbReference type="EMBL" id="PCF54093.1"/>
    </source>
</evidence>
<name>A0A2A4GV47_9STAP</name>
<dbReference type="Gene3D" id="3.90.75.20">
    <property type="match status" value="1"/>
</dbReference>
<protein>
    <recommendedName>
        <fullName evidence="2">NUMOD4 domain-containing protein</fullName>
    </recommendedName>
</protein>
<dbReference type="AlphaFoldDB" id="A0A2A4GV47"/>
<dbReference type="GO" id="GO:0016788">
    <property type="term" value="F:hydrolase activity, acting on ester bonds"/>
    <property type="evidence" value="ECO:0007669"/>
    <property type="project" value="InterPro"/>
</dbReference>
<comment type="caution">
    <text evidence="3">The sequence shown here is derived from an EMBL/GenBank/DDBJ whole genome shotgun (WGS) entry which is preliminary data.</text>
</comment>
<dbReference type="Pfam" id="PF07463">
    <property type="entry name" value="NUMOD4"/>
    <property type="match status" value="1"/>
</dbReference>
<evidence type="ECO:0000313" key="4">
    <source>
        <dbReference type="Proteomes" id="UP000218335"/>
    </source>
</evidence>
<proteinExistence type="predicted"/>
<feature type="domain" description="NUMOD4" evidence="2">
    <location>
        <begin position="15"/>
        <end position="58"/>
    </location>
</feature>
<reference evidence="3 4" key="1">
    <citation type="journal article" date="2017" name="PLoS ONE">
        <title>Development of a real-time PCR for detection of Staphylococcus pseudintermedius using a novel automated comparison of whole-genome sequences.</title>
        <authorList>
            <person name="Verstappen K.M."/>
            <person name="Huijbregts L."/>
            <person name="Spaninks M."/>
            <person name="Wagenaar J.A."/>
            <person name="Fluit A.C."/>
            <person name="Duim B."/>
        </authorList>
    </citation>
    <scope>NUCLEOTIDE SEQUENCE [LARGE SCALE GENOMIC DNA]</scope>
    <source>
        <strain evidence="3 4">215070706401-1</strain>
    </source>
</reference>
<evidence type="ECO:0000256" key="1">
    <source>
        <dbReference type="SAM" id="MobiDB-lite"/>
    </source>
</evidence>
<sequence length="102" mass="11781">MIKILELSIGKKVLVHSEGKIETLDHKNIRKNGRIDNRKGRILKPKIDKYGYEVVTLTANGKRKSYTVHKLVAKAFIENKENKPTVNHIDGDKRNNNYKNLE</sequence>